<comment type="caution">
    <text evidence="1">The sequence shown here is derived from an EMBL/GenBank/DDBJ whole genome shotgun (WGS) entry which is preliminary data.</text>
</comment>
<keyword evidence="2" id="KW-1185">Reference proteome</keyword>
<accession>A0ACB7NV58</accession>
<dbReference type="EMBL" id="JAGIZQ010000007">
    <property type="protein sequence ID" value="KAH6617089.1"/>
    <property type="molecule type" value="Genomic_DNA"/>
</dbReference>
<organism evidence="1 2">
    <name type="scientific">Chaetomium tenue</name>
    <dbReference type="NCBI Taxonomy" id="1854479"/>
    <lineage>
        <taxon>Eukaryota</taxon>
        <taxon>Fungi</taxon>
        <taxon>Dikarya</taxon>
        <taxon>Ascomycota</taxon>
        <taxon>Pezizomycotina</taxon>
        <taxon>Sordariomycetes</taxon>
        <taxon>Sordariomycetidae</taxon>
        <taxon>Sordariales</taxon>
        <taxon>Chaetomiaceae</taxon>
        <taxon>Chaetomium</taxon>
    </lineage>
</organism>
<evidence type="ECO:0000313" key="1">
    <source>
        <dbReference type="EMBL" id="KAH6617089.1"/>
    </source>
</evidence>
<sequence length="1110" mass="121614">MVTAKPLRLLAGASLVAYVAADAGDDFSNNLFSDLAPLLALFGERVTMQFMSQSTGWADNIILAMAPLGIITAIVGAIRVGGPKWLRAIIGRARESRAVVEAELMSSTSHEVCELWNGREIVRVMGAGPIREFIILLPGEDGKDRGPVEEIQVKGLKDCKNEDQETEDYEAEDQYLKKHVHTFQDSIFDPSKIVGMFKSILKKNSLRSGDPEVALHETPNGINANVPNTGNDPGPGTKPDGRPVVVIRNLDAPAPSLTLNVQNQLSRGELSRWFKDGNPAADYAFPCNAAGTLLLVTGVLICAHVVEGSTSETRYQPVKGEAHVVWLQKSGTVNDQAFESFAVFPRQPQTLLTTSQRWDVGGSKPILGETVAVIGAMVSLCGFVAQFVGLRGLHWSSSIAQLIAVSIMVGLRALVRRNLAQLPASRRLLSGHEMDWLAMTLADDDAKASWLNLPKDDGDTRAGNDGDGPQNGGESNQQSRPWDWKPTAVEDPATFPAHQDANGSGRAQRAMMLRRDLGEAAGWQGPASTEAIALARAVEIVMDALFDTESTGNDKLIWHLPIPSSSEGSPSEKVTFRVERPKPGHWKAFSDEFEAALSLWLYSVAELEDPSEDNVGGDDQQNKPGDRRTSEGGHLEFKPMRSKDDTWLRIKGKQTKPSLRLLGQSTETLVRDLGWWLPRLDNTGVIGVRVDSERTGNSNIIEVENHRIVGYASNWGPGSYIYGTPIDYNVTTSFDDDSSTSGDDSSTSGDDSSTSGDDSSTSGDDSSTPDTDRPTWTIATDSSTPLATLFAQHMFTAFMWAAAKKMESPIPGGADIRPSERDNAPSTWTSFALRNAKLHKMAQDIQGTGLGSLEDVYLAIIPPLSIERKLPQPDAIVEWARKHANPHGHPRQRGGAASAYLWLLRVAKGLQGDIFTRAAALLMDCLRATVDAIELLKTQHVDPLRIRPLEDDRRKITKALGEVVGGVLAFLLGLYQLQGRPWICPPPEWPQRWNTSDLIPKLKDFREHMWALGHPDEWGMDIILRGPFRAWLEAKDIFDWTPLHYTIISPKDDRLEDCLVHGADVNAQDIRGRTPLHYACQRHLASKMQDLLRAGADMNARDADGMPGQM</sequence>
<protein>
    <submittedName>
        <fullName evidence="1">Uncharacterized protein</fullName>
    </submittedName>
</protein>
<reference evidence="1 2" key="1">
    <citation type="journal article" date="2021" name="Nat. Commun.">
        <title>Genetic determinants of endophytism in the Arabidopsis root mycobiome.</title>
        <authorList>
            <person name="Mesny F."/>
            <person name="Miyauchi S."/>
            <person name="Thiergart T."/>
            <person name="Pickel B."/>
            <person name="Atanasova L."/>
            <person name="Karlsson M."/>
            <person name="Huettel B."/>
            <person name="Barry K.W."/>
            <person name="Haridas S."/>
            <person name="Chen C."/>
            <person name="Bauer D."/>
            <person name="Andreopoulos W."/>
            <person name="Pangilinan J."/>
            <person name="LaButti K."/>
            <person name="Riley R."/>
            <person name="Lipzen A."/>
            <person name="Clum A."/>
            <person name="Drula E."/>
            <person name="Henrissat B."/>
            <person name="Kohler A."/>
            <person name="Grigoriev I.V."/>
            <person name="Martin F.M."/>
            <person name="Hacquard S."/>
        </authorList>
    </citation>
    <scope>NUCLEOTIDE SEQUENCE [LARGE SCALE GENOMIC DNA]</scope>
    <source>
        <strain evidence="1 2">MPI-SDFR-AT-0079</strain>
    </source>
</reference>
<proteinExistence type="predicted"/>
<evidence type="ECO:0000313" key="2">
    <source>
        <dbReference type="Proteomes" id="UP000724584"/>
    </source>
</evidence>
<dbReference type="Proteomes" id="UP000724584">
    <property type="component" value="Unassembled WGS sequence"/>
</dbReference>
<gene>
    <name evidence="1" type="ORF">F5144DRAFT_551588</name>
</gene>
<name>A0ACB7NV58_9PEZI</name>